<comment type="similarity">
    <text evidence="1 13 14">Belongs to the ATPase B chain family.</text>
</comment>
<keyword evidence="7 13" id="KW-1133">Transmembrane helix</keyword>
<dbReference type="STRING" id="1293598.IV56_GL000103"/>
<evidence type="ECO:0000256" key="2">
    <source>
        <dbReference type="ARBA" id="ARBA00022448"/>
    </source>
</evidence>
<evidence type="ECO:0000256" key="13">
    <source>
        <dbReference type="HAMAP-Rule" id="MF_01398"/>
    </source>
</evidence>
<dbReference type="CDD" id="cd06503">
    <property type="entry name" value="ATP-synt_Fo_b"/>
    <property type="match status" value="1"/>
</dbReference>
<comment type="function">
    <text evidence="13">Component of the F(0) channel, it forms part of the peripheral stalk, linking F(1) to F(0).</text>
</comment>
<evidence type="ECO:0000256" key="10">
    <source>
        <dbReference type="ARBA" id="ARBA00023310"/>
    </source>
</evidence>
<dbReference type="HAMAP" id="MF_01398">
    <property type="entry name" value="ATP_synth_b_bprime"/>
    <property type="match status" value="1"/>
</dbReference>
<comment type="subunit">
    <text evidence="13">F-type ATPases have 2 components, F(1) - the catalytic core - and F(0) - the membrane proton channel. F(1) has five subunits: alpha(3), beta(3), gamma(1), delta(1), epsilon(1). F(0) has three main subunits: a(1), b(2) and c(10-14). The alpha and beta chains form an alternating ring which encloses part of the gamma chain. F(1) is attached to F(0) by a central stalk formed by the gamma and epsilon chains, while a peripheral stalk is formed by the delta and b chains.</text>
</comment>
<comment type="function">
    <text evidence="11 13">F(1)F(0) ATP synthase produces ATP from ADP in the presence of a proton or sodium gradient. F-type ATPases consist of two structural domains, F(1) containing the extramembraneous catalytic core and F(0) containing the membrane proton channel, linked together by a central stalk and a peripheral stalk. During catalysis, ATP synthesis in the catalytic domain of F(1) is coupled via a rotary mechanism of the central stalk subunits to proton translocation.</text>
</comment>
<dbReference type="InterPro" id="IPR002146">
    <property type="entry name" value="ATP_synth_b/b'su_bac/chlpt"/>
</dbReference>
<dbReference type="InterPro" id="IPR028987">
    <property type="entry name" value="ATP_synth_B-like_membr_sf"/>
</dbReference>
<dbReference type="GO" id="GO:0005886">
    <property type="term" value="C:plasma membrane"/>
    <property type="evidence" value="ECO:0007669"/>
    <property type="project" value="UniProtKB-SubCell"/>
</dbReference>
<dbReference type="GO" id="GO:0045259">
    <property type="term" value="C:proton-transporting ATP synthase complex"/>
    <property type="evidence" value="ECO:0007669"/>
    <property type="project" value="UniProtKB-KW"/>
</dbReference>
<keyword evidence="6 13" id="KW-0375">Hydrogen ion transport</keyword>
<evidence type="ECO:0000256" key="1">
    <source>
        <dbReference type="ARBA" id="ARBA00005513"/>
    </source>
</evidence>
<comment type="caution">
    <text evidence="15">The sequence shown here is derived from an EMBL/GenBank/DDBJ whole genome shotgun (WGS) entry which is preliminary data.</text>
</comment>
<evidence type="ECO:0000256" key="8">
    <source>
        <dbReference type="ARBA" id="ARBA00023065"/>
    </source>
</evidence>
<dbReference type="Proteomes" id="UP000050969">
    <property type="component" value="Unassembled WGS sequence"/>
</dbReference>
<keyword evidence="16" id="KW-1185">Reference proteome</keyword>
<dbReference type="InterPro" id="IPR050059">
    <property type="entry name" value="ATP_synthase_B_chain"/>
</dbReference>
<comment type="subcellular location">
    <subcellularLocation>
        <location evidence="13">Cell membrane</location>
        <topology evidence="13">Single-pass membrane protein</topology>
    </subcellularLocation>
    <subcellularLocation>
        <location evidence="12">Endomembrane system</location>
        <topology evidence="12">Single-pass membrane protein</topology>
    </subcellularLocation>
</comment>
<name>A0A0R2MVS5_9LACO</name>
<evidence type="ECO:0000256" key="14">
    <source>
        <dbReference type="RuleBase" id="RU003848"/>
    </source>
</evidence>
<dbReference type="SUPFAM" id="SSF81573">
    <property type="entry name" value="F1F0 ATP synthase subunit B, membrane domain"/>
    <property type="match status" value="1"/>
</dbReference>
<dbReference type="AlphaFoldDB" id="A0A0R2MVS5"/>
<dbReference type="Gene3D" id="6.10.250.1580">
    <property type="match status" value="1"/>
</dbReference>
<evidence type="ECO:0000256" key="9">
    <source>
        <dbReference type="ARBA" id="ARBA00023136"/>
    </source>
</evidence>
<accession>A0A0R2MVS5</accession>
<dbReference type="PANTHER" id="PTHR33445">
    <property type="entry name" value="ATP SYNTHASE SUBUNIT B', CHLOROPLASTIC"/>
    <property type="match status" value="1"/>
</dbReference>
<evidence type="ECO:0000256" key="11">
    <source>
        <dbReference type="ARBA" id="ARBA00025198"/>
    </source>
</evidence>
<sequence>MAELGDMLFLIVTFAVLMFAVGKVAFKPVSKMMTDRQDKITNDLDYADNARKEAADLAAQRQDELKNSQADALKIVNSAKENGEKQRQALLTQAQTEVSTLKQNAQTDIDQAKQDALADAKNVVAELSLAIATKIIGKELSASDQQQLIDDYIKGLGDTNGTN</sequence>
<dbReference type="EMBL" id="JQCE01000010">
    <property type="protein sequence ID" value="KRO17623.1"/>
    <property type="molecule type" value="Genomic_DNA"/>
</dbReference>
<evidence type="ECO:0000256" key="7">
    <source>
        <dbReference type="ARBA" id="ARBA00022989"/>
    </source>
</evidence>
<keyword evidence="10 13" id="KW-0066">ATP synthesis</keyword>
<keyword evidence="4 13" id="KW-0138">CF(0)</keyword>
<evidence type="ECO:0000256" key="3">
    <source>
        <dbReference type="ARBA" id="ARBA00022475"/>
    </source>
</evidence>
<evidence type="ECO:0000256" key="12">
    <source>
        <dbReference type="ARBA" id="ARBA00037847"/>
    </source>
</evidence>
<keyword evidence="8 13" id="KW-0406">Ion transport</keyword>
<proteinExistence type="inferred from homology"/>
<keyword evidence="3 13" id="KW-1003">Cell membrane</keyword>
<keyword evidence="2 13" id="KW-0813">Transport</keyword>
<dbReference type="PATRIC" id="fig|1293598.4.peg.104"/>
<keyword evidence="9 13" id="KW-0472">Membrane</keyword>
<dbReference type="RefSeq" id="WP_054777512.1">
    <property type="nucleotide sequence ID" value="NZ_BBBX01000015.1"/>
</dbReference>
<dbReference type="GO" id="GO:0046961">
    <property type="term" value="F:proton-transporting ATPase activity, rotational mechanism"/>
    <property type="evidence" value="ECO:0007669"/>
    <property type="project" value="TreeGrafter"/>
</dbReference>
<dbReference type="NCBIfam" id="TIGR01144">
    <property type="entry name" value="ATP_synt_b"/>
    <property type="match status" value="1"/>
</dbReference>
<dbReference type="GO" id="GO:0012505">
    <property type="term" value="C:endomembrane system"/>
    <property type="evidence" value="ECO:0007669"/>
    <property type="project" value="UniProtKB-SubCell"/>
</dbReference>
<keyword evidence="5 13" id="KW-0812">Transmembrane</keyword>
<dbReference type="OrthoDB" id="282095at2"/>
<evidence type="ECO:0000256" key="6">
    <source>
        <dbReference type="ARBA" id="ARBA00022781"/>
    </source>
</evidence>
<organism evidence="15 16">
    <name type="scientific">Lacticaseibacillus saniviri JCM 17471 = DSM 24301</name>
    <dbReference type="NCBI Taxonomy" id="1293598"/>
    <lineage>
        <taxon>Bacteria</taxon>
        <taxon>Bacillati</taxon>
        <taxon>Bacillota</taxon>
        <taxon>Bacilli</taxon>
        <taxon>Lactobacillales</taxon>
        <taxon>Lactobacillaceae</taxon>
        <taxon>Lacticaseibacillus</taxon>
    </lineage>
</organism>
<gene>
    <name evidence="13" type="primary">atpF</name>
    <name evidence="15" type="ORF">IV56_GL000103</name>
</gene>
<reference evidence="15 16" key="1">
    <citation type="journal article" date="2015" name="Genome Announc.">
        <title>Expanding the biotechnology potential of lactobacilli through comparative genomics of 213 strains and associated genera.</title>
        <authorList>
            <person name="Sun Z."/>
            <person name="Harris H.M."/>
            <person name="McCann A."/>
            <person name="Guo C."/>
            <person name="Argimon S."/>
            <person name="Zhang W."/>
            <person name="Yang X."/>
            <person name="Jeffery I.B."/>
            <person name="Cooney J.C."/>
            <person name="Kagawa T.F."/>
            <person name="Liu W."/>
            <person name="Song Y."/>
            <person name="Salvetti E."/>
            <person name="Wrobel A."/>
            <person name="Rasinkangas P."/>
            <person name="Parkhill J."/>
            <person name="Rea M.C."/>
            <person name="O'Sullivan O."/>
            <person name="Ritari J."/>
            <person name="Douillard F.P."/>
            <person name="Paul Ross R."/>
            <person name="Yang R."/>
            <person name="Briner A.E."/>
            <person name="Felis G.E."/>
            <person name="de Vos W.M."/>
            <person name="Barrangou R."/>
            <person name="Klaenhammer T.R."/>
            <person name="Caufield P.W."/>
            <person name="Cui Y."/>
            <person name="Zhang H."/>
            <person name="O'Toole P.W."/>
        </authorList>
    </citation>
    <scope>NUCLEOTIDE SEQUENCE [LARGE SCALE GENOMIC DNA]</scope>
    <source>
        <strain evidence="15 16">DSM 24301</strain>
    </source>
</reference>
<evidence type="ECO:0000256" key="5">
    <source>
        <dbReference type="ARBA" id="ARBA00022692"/>
    </source>
</evidence>
<dbReference type="Pfam" id="PF00430">
    <property type="entry name" value="ATP-synt_B"/>
    <property type="match status" value="1"/>
</dbReference>
<protein>
    <recommendedName>
        <fullName evidence="13">ATP synthase subunit b</fullName>
    </recommendedName>
    <alternativeName>
        <fullName evidence="13">ATP synthase F(0) sector subunit b</fullName>
    </alternativeName>
    <alternativeName>
        <fullName evidence="13">ATPase subunit I</fullName>
    </alternativeName>
    <alternativeName>
        <fullName evidence="13">F-type ATPase subunit b</fullName>
        <shortName evidence="13">F-ATPase subunit b</shortName>
    </alternativeName>
</protein>
<evidence type="ECO:0000313" key="16">
    <source>
        <dbReference type="Proteomes" id="UP000050969"/>
    </source>
</evidence>
<evidence type="ECO:0000256" key="4">
    <source>
        <dbReference type="ARBA" id="ARBA00022547"/>
    </source>
</evidence>
<evidence type="ECO:0000313" key="15">
    <source>
        <dbReference type="EMBL" id="KRO17623.1"/>
    </source>
</evidence>
<dbReference type="GO" id="GO:0046933">
    <property type="term" value="F:proton-transporting ATP synthase activity, rotational mechanism"/>
    <property type="evidence" value="ECO:0007669"/>
    <property type="project" value="UniProtKB-UniRule"/>
</dbReference>
<dbReference type="InterPro" id="IPR005864">
    <property type="entry name" value="ATP_synth_F0_bsu_bac"/>
</dbReference>
<feature type="transmembrane region" description="Helical" evidence="13">
    <location>
        <begin position="6"/>
        <end position="26"/>
    </location>
</feature>
<dbReference type="PANTHER" id="PTHR33445:SF1">
    <property type="entry name" value="ATP SYNTHASE SUBUNIT B"/>
    <property type="match status" value="1"/>
</dbReference>